<dbReference type="PIRSF" id="PIRSF038953">
    <property type="entry name" value="SigI"/>
    <property type="match status" value="1"/>
</dbReference>
<dbReference type="AlphaFoldDB" id="A0A2W0H949"/>
<reference evidence="8 9" key="1">
    <citation type="submission" date="2017-10" db="EMBL/GenBank/DDBJ databases">
        <title>Bacillus sp. nov., a halophilic bacterium isolated from a Yangshapao Lake.</title>
        <authorList>
            <person name="Wang H."/>
        </authorList>
    </citation>
    <scope>NUCLEOTIDE SEQUENCE [LARGE SCALE GENOMIC DNA]</scope>
    <source>
        <strain evidence="8 9">YSP-3</strain>
    </source>
</reference>
<dbReference type="SUPFAM" id="SSF88946">
    <property type="entry name" value="Sigma2 domain of RNA polymerase sigma factors"/>
    <property type="match status" value="1"/>
</dbReference>
<evidence type="ECO:0000256" key="1">
    <source>
        <dbReference type="ARBA" id="ARBA00022490"/>
    </source>
</evidence>
<dbReference type="NCBIfam" id="TIGR02937">
    <property type="entry name" value="sigma70-ECF"/>
    <property type="match status" value="1"/>
</dbReference>
<keyword evidence="6" id="KW-0346">Stress response</keyword>
<dbReference type="GO" id="GO:0003677">
    <property type="term" value="F:DNA binding"/>
    <property type="evidence" value="ECO:0007669"/>
    <property type="project" value="UniProtKB-UniRule"/>
</dbReference>
<dbReference type="NCBIfam" id="TIGR02895">
    <property type="entry name" value="spore_sigI"/>
    <property type="match status" value="1"/>
</dbReference>
<comment type="subunit">
    <text evidence="6">Interacts with RsgI.</text>
</comment>
<gene>
    <name evidence="6 8" type="primary">sigI</name>
    <name evidence="8" type="ORF">CR205_07145</name>
</gene>
<dbReference type="InterPro" id="IPR014244">
    <property type="entry name" value="RNA_pol_sigma-I"/>
</dbReference>
<dbReference type="GO" id="GO:0016987">
    <property type="term" value="F:sigma factor activity"/>
    <property type="evidence" value="ECO:0007669"/>
    <property type="project" value="UniProtKB-UniRule"/>
</dbReference>
<comment type="caution">
    <text evidence="8">The sequence shown here is derived from an EMBL/GenBank/DDBJ whole genome shotgun (WGS) entry which is preliminary data.</text>
</comment>
<dbReference type="Gene3D" id="1.10.1740.10">
    <property type="match status" value="1"/>
</dbReference>
<dbReference type="Pfam" id="PF04542">
    <property type="entry name" value="Sigma70_r2"/>
    <property type="match status" value="1"/>
</dbReference>
<comment type="function">
    <text evidence="6">Sigma factors are initiation factors that promote the attachment of RNA polymerase to specific initiation sites and are then released.</text>
</comment>
<keyword evidence="5 6" id="KW-0804">Transcription</keyword>
<comment type="similarity">
    <text evidence="6">Belongs to the sigma-70 factor family. SigI subfamily.</text>
</comment>
<dbReference type="PANTHER" id="PTHR30385">
    <property type="entry name" value="SIGMA FACTOR F FLAGELLAR"/>
    <property type="match status" value="1"/>
</dbReference>
<dbReference type="InterPro" id="IPR014284">
    <property type="entry name" value="RNA_pol_sigma-70_dom"/>
</dbReference>
<keyword evidence="3 6" id="KW-0731">Sigma factor</keyword>
<evidence type="ECO:0000313" key="8">
    <source>
        <dbReference type="EMBL" id="PYZ98364.1"/>
    </source>
</evidence>
<feature type="domain" description="RNA polymerase sigma-70 region 2" evidence="7">
    <location>
        <begin position="33"/>
        <end position="105"/>
    </location>
</feature>
<dbReference type="Proteomes" id="UP000248066">
    <property type="component" value="Unassembled WGS sequence"/>
</dbReference>
<proteinExistence type="inferred from homology"/>
<comment type="activity regulation">
    <text evidence="6">Negatively regulated by the anti-sigma-I factor RsgI.</text>
</comment>
<dbReference type="GO" id="GO:0005737">
    <property type="term" value="C:cytoplasm"/>
    <property type="evidence" value="ECO:0007669"/>
    <property type="project" value="UniProtKB-SubCell"/>
</dbReference>
<organism evidence="8 9">
    <name type="scientific">Alteribacter lacisalsi</name>
    <dbReference type="NCBI Taxonomy" id="2045244"/>
    <lineage>
        <taxon>Bacteria</taxon>
        <taxon>Bacillati</taxon>
        <taxon>Bacillota</taxon>
        <taxon>Bacilli</taxon>
        <taxon>Bacillales</taxon>
        <taxon>Bacillaceae</taxon>
        <taxon>Alteribacter</taxon>
    </lineage>
</organism>
<evidence type="ECO:0000256" key="4">
    <source>
        <dbReference type="ARBA" id="ARBA00023125"/>
    </source>
</evidence>
<dbReference type="PANTHER" id="PTHR30385:SF6">
    <property type="entry name" value="RNA POLYMERASE SIGMA FACTOR SIGI"/>
    <property type="match status" value="1"/>
</dbReference>
<keyword evidence="4 6" id="KW-0238">DNA-binding</keyword>
<evidence type="ECO:0000313" key="9">
    <source>
        <dbReference type="Proteomes" id="UP000248066"/>
    </source>
</evidence>
<protein>
    <recommendedName>
        <fullName evidence="6">RNA polymerase sigma factor SigI</fullName>
    </recommendedName>
</protein>
<keyword evidence="2 6" id="KW-0805">Transcription regulation</keyword>
<evidence type="ECO:0000259" key="7">
    <source>
        <dbReference type="Pfam" id="PF04542"/>
    </source>
</evidence>
<keyword evidence="1 6" id="KW-0963">Cytoplasm</keyword>
<feature type="short sequence motif" description="Polymerase core binding" evidence="6">
    <location>
        <begin position="59"/>
        <end position="72"/>
    </location>
</feature>
<dbReference type="HAMAP" id="MF_02064">
    <property type="entry name" value="Sigma70_SigI"/>
    <property type="match status" value="1"/>
</dbReference>
<evidence type="ECO:0000256" key="6">
    <source>
        <dbReference type="HAMAP-Rule" id="MF_02064"/>
    </source>
</evidence>
<comment type="subcellular location">
    <subcellularLocation>
        <location evidence="6">Cytoplasm</location>
    </subcellularLocation>
</comment>
<dbReference type="OrthoDB" id="3190733at2"/>
<dbReference type="InterPro" id="IPR007627">
    <property type="entry name" value="RNA_pol_sigma70_r2"/>
</dbReference>
<accession>A0A2W0H949</accession>
<dbReference type="EMBL" id="PDOF01000001">
    <property type="protein sequence ID" value="PYZ98364.1"/>
    <property type="molecule type" value="Genomic_DNA"/>
</dbReference>
<sequence>MLKRLTVNPTKPLDLSGTVLEVQKGNAALENELIEQYIPFIRKTTAKVCKRYINTSEDDEYSIALIAFNEAIHQYSPDKGSSFLSFASLVIRRRVIDFIRQEQRRKIPLSIDYTDEDNENMENVAEVHASFREYHLKLEQEYRREEILHLKEVLKGFKITLADVAKQCPKHQDARENMAVIAKTVVAREDLRHTLMTKKRLPIKELTRHITMSRKTIERNRKYIIAVSIVLMEDYRYLKDYLKEWLT</sequence>
<dbReference type="GO" id="GO:0006352">
    <property type="term" value="P:DNA-templated transcription initiation"/>
    <property type="evidence" value="ECO:0007669"/>
    <property type="project" value="UniProtKB-UniRule"/>
</dbReference>
<keyword evidence="9" id="KW-1185">Reference proteome</keyword>
<dbReference type="InterPro" id="IPR013325">
    <property type="entry name" value="RNA_pol_sigma_r2"/>
</dbReference>
<dbReference type="RefSeq" id="WP_110518237.1">
    <property type="nucleotide sequence ID" value="NZ_PDOF01000001.1"/>
</dbReference>
<evidence type="ECO:0000256" key="2">
    <source>
        <dbReference type="ARBA" id="ARBA00023015"/>
    </source>
</evidence>
<evidence type="ECO:0000256" key="5">
    <source>
        <dbReference type="ARBA" id="ARBA00023163"/>
    </source>
</evidence>
<evidence type="ECO:0000256" key="3">
    <source>
        <dbReference type="ARBA" id="ARBA00023082"/>
    </source>
</evidence>
<name>A0A2W0H949_9BACI</name>
<feature type="DNA-binding region" description="H-T-H motif" evidence="6">
    <location>
        <begin position="203"/>
        <end position="222"/>
    </location>
</feature>